<keyword evidence="5 15" id="KW-0285">Flavoprotein</keyword>
<dbReference type="HAMAP" id="MF_01211">
    <property type="entry name" value="DHODB_Fe_S_bind"/>
    <property type="match status" value="1"/>
</dbReference>
<dbReference type="UniPathway" id="UPA00070">
    <property type="reaction ID" value="UER00945"/>
</dbReference>
<comment type="pathway">
    <text evidence="1 15">Pyrimidine metabolism; UMP biosynthesis via de novo pathway; orotate from (S)-dihydroorotate (NAD(+) route): step 1/1.</text>
</comment>
<dbReference type="InterPro" id="IPR039261">
    <property type="entry name" value="FNR_nucleotide-bd"/>
</dbReference>
<dbReference type="InterPro" id="IPR037117">
    <property type="entry name" value="Dihydroorotate_DH_ele_sf"/>
</dbReference>
<dbReference type="CDD" id="cd06218">
    <property type="entry name" value="DHOD_e_trans"/>
    <property type="match status" value="1"/>
</dbReference>
<keyword evidence="12 15" id="KW-0411">Iron-sulfur</keyword>
<evidence type="ECO:0000256" key="15">
    <source>
        <dbReference type="HAMAP-Rule" id="MF_01211"/>
    </source>
</evidence>
<evidence type="ECO:0000256" key="1">
    <source>
        <dbReference type="ARBA" id="ARBA00004715"/>
    </source>
</evidence>
<evidence type="ECO:0000256" key="11">
    <source>
        <dbReference type="ARBA" id="ARBA00023004"/>
    </source>
</evidence>
<sequence>MLQEMMTVVAQKRLAPKIYEMRLTGNLVKEMKQPDQFLHILIPRSDLLLRRPISLAEIIPEKKECIIIYRIEGEGTAALADLKAGDQLDVMGPLGNGFQVEAVQTGQTAYIVGGGIGVPPLYELSKQLVKKGVKVKHFFGFASKEVIFYEAAFKQLGEVTIATDDGSYGIHGHVGHLLDQVAETAPDVLYACGSKGLLLAVESRYEGQNAYFSLEARMACGMGACYACVCHKKSDPTGNESLKVCDEGPVFKVGEVVL</sequence>
<dbReference type="GO" id="GO:0050660">
    <property type="term" value="F:flavin adenine dinucleotide binding"/>
    <property type="evidence" value="ECO:0007669"/>
    <property type="project" value="InterPro"/>
</dbReference>
<comment type="subunit">
    <text evidence="3 15">Heterotetramer of 2 PyrK and 2 PyrD type B subunits.</text>
</comment>
<evidence type="ECO:0000256" key="14">
    <source>
        <dbReference type="ARBA" id="ARBA00082223"/>
    </source>
</evidence>
<dbReference type="Pfam" id="PF10418">
    <property type="entry name" value="DHODB_Fe-S_bind"/>
    <property type="match status" value="1"/>
</dbReference>
<dbReference type="PROSITE" id="PS51384">
    <property type="entry name" value="FAD_FR"/>
    <property type="match status" value="1"/>
</dbReference>
<name>A0A1H9T0G4_9LACT</name>
<evidence type="ECO:0000256" key="17">
    <source>
        <dbReference type="PIRSR" id="PIRSR006816-2"/>
    </source>
</evidence>
<dbReference type="PANTHER" id="PTHR43513">
    <property type="entry name" value="DIHYDROOROTATE DEHYDROGENASE B (NAD(+)), ELECTRON TRANSFER SUBUNIT"/>
    <property type="match status" value="1"/>
</dbReference>
<evidence type="ECO:0000256" key="13">
    <source>
        <dbReference type="ARBA" id="ARBA00069792"/>
    </source>
</evidence>
<dbReference type="STRING" id="142588.SAMN04488559_11039"/>
<evidence type="ECO:0000256" key="9">
    <source>
        <dbReference type="ARBA" id="ARBA00022975"/>
    </source>
</evidence>
<reference evidence="19 20" key="1">
    <citation type="submission" date="2016-10" db="EMBL/GenBank/DDBJ databases">
        <authorList>
            <person name="de Groot N.N."/>
        </authorList>
    </citation>
    <scope>NUCLEOTIDE SEQUENCE [LARGE SCALE GENOMIC DNA]</scope>
    <source>
        <strain evidence="19 20">DSM 13760</strain>
    </source>
</reference>
<dbReference type="PANTHER" id="PTHR43513:SF3">
    <property type="entry name" value="DIHYDROOROTATE DEHYDROGENASE B (NAD(+)), ELECTRON TRANSFER SUBUNIT-RELATED"/>
    <property type="match status" value="1"/>
</dbReference>
<evidence type="ECO:0000256" key="10">
    <source>
        <dbReference type="ARBA" id="ARBA00022982"/>
    </source>
</evidence>
<dbReference type="InterPro" id="IPR050353">
    <property type="entry name" value="PyrK_electron_transfer"/>
</dbReference>
<dbReference type="InterPro" id="IPR017927">
    <property type="entry name" value="FAD-bd_FR_type"/>
</dbReference>
<feature type="binding site" evidence="15 16">
    <location>
        <begin position="68"/>
        <end position="70"/>
    </location>
    <ligand>
        <name>FAD</name>
        <dbReference type="ChEBI" id="CHEBI:57692"/>
    </ligand>
</feature>
<dbReference type="NCBIfam" id="NF000799">
    <property type="entry name" value="PRK00054.1-4"/>
    <property type="match status" value="1"/>
</dbReference>
<keyword evidence="7 15" id="KW-0479">Metal-binding</keyword>
<dbReference type="PIRSF" id="PIRSF006816">
    <property type="entry name" value="Cyc3_hyd_g"/>
    <property type="match status" value="1"/>
</dbReference>
<evidence type="ECO:0000256" key="7">
    <source>
        <dbReference type="ARBA" id="ARBA00022723"/>
    </source>
</evidence>
<comment type="function">
    <text evidence="15">Responsible for channeling the electrons from the oxidation of dihydroorotate from the FMN redox center in the PyrD type B subunit to the ultimate electron acceptor NAD(+).</text>
</comment>
<keyword evidence="9 15" id="KW-0665">Pyrimidine biosynthesis</keyword>
<comment type="similarity">
    <text evidence="2 15">Belongs to the PyrK family.</text>
</comment>
<evidence type="ECO:0000256" key="12">
    <source>
        <dbReference type="ARBA" id="ARBA00023014"/>
    </source>
</evidence>
<feature type="domain" description="FAD-binding FR-type" evidence="18">
    <location>
        <begin position="1"/>
        <end position="100"/>
    </location>
</feature>
<gene>
    <name evidence="15" type="primary">pyrK</name>
    <name evidence="19" type="ORF">SAMN04488559_11039</name>
</gene>
<keyword evidence="10 15" id="KW-0249">Electron transport</keyword>
<dbReference type="Gene3D" id="3.40.50.80">
    <property type="entry name" value="Nucleotide-binding domain of ferredoxin-NADP reductase (FNR) module"/>
    <property type="match status" value="1"/>
</dbReference>
<keyword evidence="8 15" id="KW-0274">FAD</keyword>
<accession>A0A1H9T0G4</accession>
<dbReference type="AlphaFoldDB" id="A0A1H9T0G4"/>
<evidence type="ECO:0000259" key="18">
    <source>
        <dbReference type="PROSITE" id="PS51384"/>
    </source>
</evidence>
<evidence type="ECO:0000256" key="16">
    <source>
        <dbReference type="PIRSR" id="PIRSR006816-1"/>
    </source>
</evidence>
<evidence type="ECO:0000256" key="6">
    <source>
        <dbReference type="ARBA" id="ARBA00022714"/>
    </source>
</evidence>
<dbReference type="Gene3D" id="2.40.30.10">
    <property type="entry name" value="Translation factors"/>
    <property type="match status" value="1"/>
</dbReference>
<dbReference type="RefSeq" id="WP_245706259.1">
    <property type="nucleotide sequence ID" value="NZ_FOHA01000010.1"/>
</dbReference>
<organism evidence="19 20">
    <name type="scientific">Isobaculum melis</name>
    <dbReference type="NCBI Taxonomy" id="142588"/>
    <lineage>
        <taxon>Bacteria</taxon>
        <taxon>Bacillati</taxon>
        <taxon>Bacillota</taxon>
        <taxon>Bacilli</taxon>
        <taxon>Lactobacillales</taxon>
        <taxon>Carnobacteriaceae</taxon>
        <taxon>Isobaculum</taxon>
    </lineage>
</organism>
<dbReference type="Gene3D" id="2.10.240.10">
    <property type="entry name" value="Dihydroorotate dehydrogenase, electron transfer subunit"/>
    <property type="match status" value="1"/>
</dbReference>
<comment type="cofactor">
    <cofactor evidence="15">
        <name>[2Fe-2S] cluster</name>
        <dbReference type="ChEBI" id="CHEBI:190135"/>
    </cofactor>
    <text evidence="15">Binds 1 [2Fe-2S] cluster per subunit.</text>
</comment>
<proteinExistence type="inferred from homology"/>
<dbReference type="FunFam" id="2.10.240.10:FF:000001">
    <property type="entry name" value="Dihydroorotate dehydrogenase B (NAD(+)), electron transfer subunit"/>
    <property type="match status" value="1"/>
</dbReference>
<evidence type="ECO:0000256" key="4">
    <source>
        <dbReference type="ARBA" id="ARBA00022448"/>
    </source>
</evidence>
<dbReference type="InterPro" id="IPR017938">
    <property type="entry name" value="Riboflavin_synthase-like_b-brl"/>
</dbReference>
<evidence type="ECO:0000313" key="20">
    <source>
        <dbReference type="Proteomes" id="UP000198948"/>
    </source>
</evidence>
<feature type="binding site" evidence="15 17">
    <location>
        <position position="220"/>
    </location>
    <ligand>
        <name>[2Fe-2S] cluster</name>
        <dbReference type="ChEBI" id="CHEBI:190135"/>
    </ligand>
</feature>
<feature type="binding site" evidence="15 17">
    <location>
        <position position="228"/>
    </location>
    <ligand>
        <name>[2Fe-2S] cluster</name>
        <dbReference type="ChEBI" id="CHEBI:190135"/>
    </ligand>
</feature>
<dbReference type="GO" id="GO:0046872">
    <property type="term" value="F:metal ion binding"/>
    <property type="evidence" value="ECO:0007669"/>
    <property type="project" value="UniProtKB-KW"/>
</dbReference>
<feature type="binding site" evidence="15 16">
    <location>
        <begin position="51"/>
        <end position="54"/>
    </location>
    <ligand>
        <name>FAD</name>
        <dbReference type="ChEBI" id="CHEBI:57692"/>
    </ligand>
</feature>
<evidence type="ECO:0000256" key="2">
    <source>
        <dbReference type="ARBA" id="ARBA00006422"/>
    </source>
</evidence>
<protein>
    <recommendedName>
        <fullName evidence="13 15">Dihydroorotate dehydrogenase B (NAD(+)), electron transfer subunit</fullName>
    </recommendedName>
    <alternativeName>
        <fullName evidence="14 15">Dihydroorotate oxidase B, electron transfer subunit</fullName>
    </alternativeName>
</protein>
<keyword evidence="20" id="KW-1185">Reference proteome</keyword>
<evidence type="ECO:0000256" key="5">
    <source>
        <dbReference type="ARBA" id="ARBA00022630"/>
    </source>
</evidence>
<feature type="binding site" evidence="15 16">
    <location>
        <begin position="75"/>
        <end position="76"/>
    </location>
    <ligand>
        <name>FAD</name>
        <dbReference type="ChEBI" id="CHEBI:57692"/>
    </ligand>
</feature>
<dbReference type="Proteomes" id="UP000198948">
    <property type="component" value="Unassembled WGS sequence"/>
</dbReference>
<dbReference type="NCBIfam" id="NF000797">
    <property type="entry name" value="PRK00054.1-2"/>
    <property type="match status" value="1"/>
</dbReference>
<dbReference type="GO" id="GO:0051537">
    <property type="term" value="F:2 iron, 2 sulfur cluster binding"/>
    <property type="evidence" value="ECO:0007669"/>
    <property type="project" value="UniProtKB-KW"/>
</dbReference>
<dbReference type="GO" id="GO:0044205">
    <property type="term" value="P:'de novo' UMP biosynthetic process"/>
    <property type="evidence" value="ECO:0007669"/>
    <property type="project" value="UniProtKB-UniRule"/>
</dbReference>
<dbReference type="EMBL" id="FOHA01000010">
    <property type="protein sequence ID" value="SER90715.1"/>
    <property type="molecule type" value="Genomic_DNA"/>
</dbReference>
<comment type="cofactor">
    <cofactor evidence="17">
        <name>[2Fe-2S] cluster</name>
        <dbReference type="ChEBI" id="CHEBI:190135"/>
    </cofactor>
    <text evidence="17">Binds 1 [2Fe-2S] cluster per subunit.</text>
</comment>
<feature type="binding site" evidence="15 17">
    <location>
        <position position="225"/>
    </location>
    <ligand>
        <name>[2Fe-2S] cluster</name>
        <dbReference type="ChEBI" id="CHEBI:190135"/>
    </ligand>
</feature>
<evidence type="ECO:0000256" key="3">
    <source>
        <dbReference type="ARBA" id="ARBA00011669"/>
    </source>
</evidence>
<dbReference type="InterPro" id="IPR023455">
    <property type="entry name" value="Dihydroorotate_DHASE_ETsu"/>
</dbReference>
<dbReference type="GO" id="GO:0009055">
    <property type="term" value="F:electron transfer activity"/>
    <property type="evidence" value="ECO:0007669"/>
    <property type="project" value="UniProtKB-UniRule"/>
</dbReference>
<dbReference type="GO" id="GO:0016491">
    <property type="term" value="F:oxidoreductase activity"/>
    <property type="evidence" value="ECO:0007669"/>
    <property type="project" value="InterPro"/>
</dbReference>
<comment type="cofactor">
    <cofactor evidence="15 16">
        <name>FAD</name>
        <dbReference type="ChEBI" id="CHEBI:57692"/>
    </cofactor>
    <text evidence="15 16">Binds 1 FAD per subunit.</text>
</comment>
<dbReference type="SUPFAM" id="SSF63380">
    <property type="entry name" value="Riboflavin synthase domain-like"/>
    <property type="match status" value="1"/>
</dbReference>
<evidence type="ECO:0000313" key="19">
    <source>
        <dbReference type="EMBL" id="SER90715.1"/>
    </source>
</evidence>
<dbReference type="InterPro" id="IPR019480">
    <property type="entry name" value="Dihydroorotate_DH_Fe-S-bd"/>
</dbReference>
<feature type="binding site" evidence="15 17">
    <location>
        <position position="245"/>
    </location>
    <ligand>
        <name>[2Fe-2S] cluster</name>
        <dbReference type="ChEBI" id="CHEBI:190135"/>
    </ligand>
</feature>
<keyword evidence="11 15" id="KW-0408">Iron</keyword>
<evidence type="ECO:0000256" key="8">
    <source>
        <dbReference type="ARBA" id="ARBA00022827"/>
    </source>
</evidence>
<dbReference type="SUPFAM" id="SSF52343">
    <property type="entry name" value="Ferredoxin reductase-like, C-terminal NADP-linked domain"/>
    <property type="match status" value="1"/>
</dbReference>
<dbReference type="InterPro" id="IPR012165">
    <property type="entry name" value="Cyt_c3_hydrogenase_gsu"/>
</dbReference>
<keyword evidence="6 15" id="KW-0001">2Fe-2S</keyword>
<keyword evidence="4 15" id="KW-0813">Transport</keyword>